<accession>A0A096AJZ2</accession>
<proteinExistence type="predicted"/>
<evidence type="ECO:0000259" key="7">
    <source>
        <dbReference type="PROSITE" id="PS51779"/>
    </source>
</evidence>
<dbReference type="eggNOG" id="COG4775">
    <property type="taxonomic scope" value="Bacteria"/>
</dbReference>
<evidence type="ECO:0000256" key="3">
    <source>
        <dbReference type="ARBA" id="ARBA00022729"/>
    </source>
</evidence>
<dbReference type="InterPro" id="IPR000184">
    <property type="entry name" value="Bac_surfAg_D15"/>
</dbReference>
<gene>
    <name evidence="8" type="ORF">HMPREF0872_05670</name>
</gene>
<evidence type="ECO:0000256" key="1">
    <source>
        <dbReference type="ARBA" id="ARBA00004370"/>
    </source>
</evidence>
<dbReference type="Proteomes" id="UP000029628">
    <property type="component" value="Unassembled WGS sequence"/>
</dbReference>
<comment type="subcellular location">
    <subcellularLocation>
        <location evidence="1">Membrane</location>
    </subcellularLocation>
</comment>
<feature type="signal peptide" evidence="6">
    <location>
        <begin position="1"/>
        <end position="27"/>
    </location>
</feature>
<dbReference type="Gene3D" id="3.10.20.310">
    <property type="entry name" value="membrane protein fhac"/>
    <property type="match status" value="3"/>
</dbReference>
<protein>
    <submittedName>
        <fullName evidence="8">Membrane protein</fullName>
    </submittedName>
</protein>
<dbReference type="GO" id="GO:0019867">
    <property type="term" value="C:outer membrane"/>
    <property type="evidence" value="ECO:0007669"/>
    <property type="project" value="InterPro"/>
</dbReference>
<evidence type="ECO:0000313" key="9">
    <source>
        <dbReference type="Proteomes" id="UP000029628"/>
    </source>
</evidence>
<evidence type="ECO:0000256" key="4">
    <source>
        <dbReference type="ARBA" id="ARBA00023136"/>
    </source>
</evidence>
<keyword evidence="4" id="KW-0472">Membrane</keyword>
<evidence type="ECO:0000256" key="5">
    <source>
        <dbReference type="ARBA" id="ARBA00023237"/>
    </source>
</evidence>
<keyword evidence="2" id="KW-0812">Transmembrane</keyword>
<dbReference type="Pfam" id="PF01103">
    <property type="entry name" value="Omp85"/>
    <property type="match status" value="1"/>
</dbReference>
<organism evidence="8 9">
    <name type="scientific">Veillonella montpellierensis DNF00314</name>
    <dbReference type="NCBI Taxonomy" id="1401067"/>
    <lineage>
        <taxon>Bacteria</taxon>
        <taxon>Bacillati</taxon>
        <taxon>Bacillota</taxon>
        <taxon>Negativicutes</taxon>
        <taxon>Veillonellales</taxon>
        <taxon>Veillonellaceae</taxon>
        <taxon>Veillonella</taxon>
    </lineage>
</organism>
<keyword evidence="5" id="KW-0998">Cell outer membrane</keyword>
<dbReference type="PANTHER" id="PTHR12815">
    <property type="entry name" value="SORTING AND ASSEMBLY MACHINERY SAMM50 PROTEIN FAMILY MEMBER"/>
    <property type="match status" value="1"/>
</dbReference>
<dbReference type="EMBL" id="JRNT01000016">
    <property type="protein sequence ID" value="KGF47165.1"/>
    <property type="molecule type" value="Genomic_DNA"/>
</dbReference>
<comment type="caution">
    <text evidence="8">The sequence shown here is derived from an EMBL/GenBank/DDBJ whole genome shotgun (WGS) entry which is preliminary data.</text>
</comment>
<evidence type="ECO:0000313" key="8">
    <source>
        <dbReference type="EMBL" id="KGF47165.1"/>
    </source>
</evidence>
<keyword evidence="3 6" id="KW-0732">Signal</keyword>
<dbReference type="Pfam" id="PF07244">
    <property type="entry name" value="POTRA"/>
    <property type="match status" value="2"/>
</dbReference>
<dbReference type="AlphaFoldDB" id="A0A096AJZ2"/>
<evidence type="ECO:0000256" key="2">
    <source>
        <dbReference type="ARBA" id="ARBA00022692"/>
    </source>
</evidence>
<sequence length="701" mass="77079">MLKKRAYKNVLAVAVVSTLMGAGTAWAATPSSDHVPSVDTTTDHKALNNVDVMAAITEARGNVTPIDGKPANVTVDNSALSTADTEVAVIAKTTGKTDLEKAKMEAASTKVVGVQAKYISAVTDELLTPYVGKTIASFSIDGVTQEAEQELVAGLHQKIGDALSIDGVKNDIVSIGNRGIFSEVNPIITVIPEGVKITYKVTSNPIVHSVAFEGNTIYTDEALTNYMALESGNILNTVTVGEKIQGINAAYNRDGYMLAHVSGIHVDKQGTLHVGIVEGIVEDITTAGNKKTRTKVITREFNQKKGKPFNKFLVRRSVEKVYNLGFFDDVNVRLLEGSDPSKVILETDVLERKTGTVTIGAGYSESDGLTGILELGEDNLRGTGDKVKLHWEYGGSNKYKNYQISYLHPWLDDKATSLGVNVFSRTNEYNDYDAKGAAVAEYNKKTTGFNISLGRQTGEYTRDYLTLESRDDKYIFDPKSNSANGFIYTKNGGPQETETTHVPNRGFMFKDMNYVGKNFGRTNSITWQKIFDSRDNVYDATQGKRLSAAVQWATRVLGGNFNFCKFTGEARFYHKVRKSQVIALRGRIGWIQGSSPYSQLFTLGGADSLRGYEDDQLRGKKMYNATLEYRFPIIKKVSGVLFTDIGSAWDTSNIIWYKDTKSFEYSFGAGVRVITPIGPVKLDYGIGKHDKKFHFSFGTQF</sequence>
<reference evidence="8 9" key="1">
    <citation type="submission" date="2014-07" db="EMBL/GenBank/DDBJ databases">
        <authorList>
            <person name="McCorrison J."/>
            <person name="Sanka R."/>
            <person name="Torralba M."/>
            <person name="Gillis M."/>
            <person name="Haft D.H."/>
            <person name="Methe B."/>
            <person name="Sutton G."/>
            <person name="Nelson K.E."/>
        </authorList>
    </citation>
    <scope>NUCLEOTIDE SEQUENCE [LARGE SCALE GENOMIC DNA]</scope>
    <source>
        <strain evidence="8 9">DNF00314</strain>
    </source>
</reference>
<feature type="domain" description="POTRA" evidence="7">
    <location>
        <begin position="205"/>
        <end position="279"/>
    </location>
</feature>
<name>A0A096AJZ2_9FIRM</name>
<dbReference type="PROSITE" id="PS51779">
    <property type="entry name" value="POTRA"/>
    <property type="match status" value="1"/>
</dbReference>
<dbReference type="PANTHER" id="PTHR12815:SF47">
    <property type="entry name" value="TRANSLOCATION AND ASSEMBLY MODULE SUBUNIT TAMA"/>
    <property type="match status" value="1"/>
</dbReference>
<dbReference type="InterPro" id="IPR010827">
    <property type="entry name" value="BamA/TamA_POTRA"/>
</dbReference>
<dbReference type="InterPro" id="IPR034746">
    <property type="entry name" value="POTRA"/>
</dbReference>
<dbReference type="Gene3D" id="2.40.160.50">
    <property type="entry name" value="membrane protein fhac: a member of the omp85/tpsb transporter family"/>
    <property type="match status" value="1"/>
</dbReference>
<dbReference type="InterPro" id="IPR039910">
    <property type="entry name" value="D15-like"/>
</dbReference>
<dbReference type="RefSeq" id="WP_038152656.1">
    <property type="nucleotide sequence ID" value="NZ_JRNT01000016.1"/>
</dbReference>
<evidence type="ECO:0000256" key="6">
    <source>
        <dbReference type="SAM" id="SignalP"/>
    </source>
</evidence>
<keyword evidence="9" id="KW-1185">Reference proteome</keyword>
<feature type="chain" id="PRO_5001916461" evidence="6">
    <location>
        <begin position="28"/>
        <end position="701"/>
    </location>
</feature>